<feature type="region of interest" description="Disordered" evidence="2">
    <location>
        <begin position="38"/>
        <end position="67"/>
    </location>
</feature>
<evidence type="ECO:0000313" key="7">
    <source>
        <dbReference type="Proteomes" id="UP000434223"/>
    </source>
</evidence>
<comment type="caution">
    <text evidence="6">The sequence shown here is derived from an EMBL/GenBank/DDBJ whole genome shotgun (WGS) entry which is preliminary data.</text>
</comment>
<name>A0AAW9WMJ1_9FIRM</name>
<dbReference type="EMBL" id="WNME01000022">
    <property type="protein sequence ID" value="MUB66187.1"/>
    <property type="molecule type" value="Genomic_DNA"/>
</dbReference>
<dbReference type="SMART" id="SM00062">
    <property type="entry name" value="PBPb"/>
    <property type="match status" value="1"/>
</dbReference>
<reference evidence="6 7" key="1">
    <citation type="submission" date="2019-09" db="EMBL/GenBank/DDBJ databases">
        <title>Draft genome sequencing of Hungatella hathewayi 123Y-2.</title>
        <authorList>
            <person name="Lv Q."/>
            <person name="Li S."/>
        </authorList>
    </citation>
    <scope>NUCLEOTIDE SEQUENCE [LARGE SCALE GENOMIC DNA]</scope>
    <source>
        <strain evidence="6 7">123Y-2</strain>
    </source>
</reference>
<dbReference type="SMART" id="SM00079">
    <property type="entry name" value="PBPe"/>
    <property type="match status" value="1"/>
</dbReference>
<accession>A0AAW9WMJ1</accession>
<dbReference type="Pfam" id="PF00497">
    <property type="entry name" value="SBP_bac_3"/>
    <property type="match status" value="1"/>
</dbReference>
<dbReference type="Gene3D" id="3.40.190.10">
    <property type="entry name" value="Periplasmic binding protein-like II"/>
    <property type="match status" value="2"/>
</dbReference>
<evidence type="ECO:0000259" key="4">
    <source>
        <dbReference type="SMART" id="SM00062"/>
    </source>
</evidence>
<dbReference type="GO" id="GO:0016020">
    <property type="term" value="C:membrane"/>
    <property type="evidence" value="ECO:0007669"/>
    <property type="project" value="InterPro"/>
</dbReference>
<dbReference type="PANTHER" id="PTHR35936">
    <property type="entry name" value="MEMBRANE-BOUND LYTIC MUREIN TRANSGLYCOSYLASE F"/>
    <property type="match status" value="1"/>
</dbReference>
<sequence length="286" mass="30134">MKKNVLVLAAAVCMAAALTACGSSNSTAETTAAAAETTTAADTAAGSTDTAADTAADTSAAEETEGAGGKIVMVTNAEFPPYEYHENNTIVGIDADIARAIADQMGMELEIQDMAFDSLIPAIQSGKADFAAAGMTVNEERLRNVDFTETYAEAAQVIIVKEGSAIAAPADLTGKKIGVQTGTTGDIYADDVENAEVQRFNKGMEAVMALTQDKLDAVIIDREPAKVFVKENEGLKILDEAFTEEEYAIAIKKGNTELLDKMNAAIKELKESGELQKIVDKYITAE</sequence>
<dbReference type="PANTHER" id="PTHR35936:SF17">
    <property type="entry name" value="ARGININE-BINDING EXTRACELLULAR PROTEIN ARTP"/>
    <property type="match status" value="1"/>
</dbReference>
<dbReference type="AlphaFoldDB" id="A0AAW9WMJ1"/>
<organism evidence="6 7">
    <name type="scientific">Hungatella hathewayi</name>
    <dbReference type="NCBI Taxonomy" id="154046"/>
    <lineage>
        <taxon>Bacteria</taxon>
        <taxon>Bacillati</taxon>
        <taxon>Bacillota</taxon>
        <taxon>Clostridia</taxon>
        <taxon>Lachnospirales</taxon>
        <taxon>Lachnospiraceae</taxon>
        <taxon>Hungatella</taxon>
    </lineage>
</organism>
<keyword evidence="1 3" id="KW-0732">Signal</keyword>
<dbReference type="Proteomes" id="UP000434223">
    <property type="component" value="Unassembled WGS sequence"/>
</dbReference>
<protein>
    <submittedName>
        <fullName evidence="6">Transporter substrate-binding domain-containing protein</fullName>
    </submittedName>
</protein>
<dbReference type="InterPro" id="IPR001638">
    <property type="entry name" value="Solute-binding_3/MltF_N"/>
</dbReference>
<feature type="signal peptide" evidence="3">
    <location>
        <begin position="1"/>
        <end position="28"/>
    </location>
</feature>
<proteinExistence type="predicted"/>
<feature type="compositionally biased region" description="Low complexity" evidence="2">
    <location>
        <begin position="38"/>
        <end position="59"/>
    </location>
</feature>
<dbReference type="GO" id="GO:0015276">
    <property type="term" value="F:ligand-gated monoatomic ion channel activity"/>
    <property type="evidence" value="ECO:0007669"/>
    <property type="project" value="InterPro"/>
</dbReference>
<dbReference type="SUPFAM" id="SSF53850">
    <property type="entry name" value="Periplasmic binding protein-like II"/>
    <property type="match status" value="1"/>
</dbReference>
<gene>
    <name evidence="6" type="ORF">GNE07_24495</name>
</gene>
<evidence type="ECO:0000259" key="5">
    <source>
        <dbReference type="SMART" id="SM00079"/>
    </source>
</evidence>
<feature type="domain" description="Ionotropic glutamate receptor C-terminal" evidence="5">
    <location>
        <begin position="70"/>
        <end position="285"/>
    </location>
</feature>
<feature type="chain" id="PRO_5043387507" evidence="3">
    <location>
        <begin position="29"/>
        <end position="286"/>
    </location>
</feature>
<dbReference type="RefSeq" id="WP_055649551.1">
    <property type="nucleotide sequence ID" value="NZ_CZAZ01000004.1"/>
</dbReference>
<evidence type="ECO:0000256" key="1">
    <source>
        <dbReference type="ARBA" id="ARBA00022729"/>
    </source>
</evidence>
<evidence type="ECO:0000313" key="6">
    <source>
        <dbReference type="EMBL" id="MUB66187.1"/>
    </source>
</evidence>
<evidence type="ECO:0000256" key="2">
    <source>
        <dbReference type="SAM" id="MobiDB-lite"/>
    </source>
</evidence>
<evidence type="ECO:0000256" key="3">
    <source>
        <dbReference type="SAM" id="SignalP"/>
    </source>
</evidence>
<dbReference type="PROSITE" id="PS51257">
    <property type="entry name" value="PROKAR_LIPOPROTEIN"/>
    <property type="match status" value="1"/>
</dbReference>
<dbReference type="CDD" id="cd13624">
    <property type="entry name" value="PBP2_Arg_Lys_His"/>
    <property type="match status" value="1"/>
</dbReference>
<dbReference type="InterPro" id="IPR001320">
    <property type="entry name" value="Iontro_rcpt_C"/>
</dbReference>
<feature type="domain" description="Solute-binding protein family 3/N-terminal" evidence="4">
    <location>
        <begin position="70"/>
        <end position="286"/>
    </location>
</feature>